<sequence length="29" mass="3433">MYKAKKGKDLPKFIQFYSSLLHLLVSYTL</sequence>
<reference evidence="1" key="2">
    <citation type="journal article" date="2015" name="Fish Shellfish Immunol.">
        <title>Early steps in the European eel (Anguilla anguilla)-Vibrio vulnificus interaction in the gills: Role of the RtxA13 toxin.</title>
        <authorList>
            <person name="Callol A."/>
            <person name="Pajuelo D."/>
            <person name="Ebbesson L."/>
            <person name="Teles M."/>
            <person name="MacKenzie S."/>
            <person name="Amaro C."/>
        </authorList>
    </citation>
    <scope>NUCLEOTIDE SEQUENCE</scope>
</reference>
<name>A0A0E9UUH0_ANGAN</name>
<protein>
    <submittedName>
        <fullName evidence="1">Uncharacterized protein</fullName>
    </submittedName>
</protein>
<organism evidence="1">
    <name type="scientific">Anguilla anguilla</name>
    <name type="common">European freshwater eel</name>
    <name type="synonym">Muraena anguilla</name>
    <dbReference type="NCBI Taxonomy" id="7936"/>
    <lineage>
        <taxon>Eukaryota</taxon>
        <taxon>Metazoa</taxon>
        <taxon>Chordata</taxon>
        <taxon>Craniata</taxon>
        <taxon>Vertebrata</taxon>
        <taxon>Euteleostomi</taxon>
        <taxon>Actinopterygii</taxon>
        <taxon>Neopterygii</taxon>
        <taxon>Teleostei</taxon>
        <taxon>Anguilliformes</taxon>
        <taxon>Anguillidae</taxon>
        <taxon>Anguilla</taxon>
    </lineage>
</organism>
<accession>A0A0E9UUH0</accession>
<proteinExistence type="predicted"/>
<reference evidence="1" key="1">
    <citation type="submission" date="2014-11" db="EMBL/GenBank/DDBJ databases">
        <authorList>
            <person name="Amaro Gonzalez C."/>
        </authorList>
    </citation>
    <scope>NUCLEOTIDE SEQUENCE</scope>
</reference>
<dbReference type="EMBL" id="GBXM01039120">
    <property type="protein sequence ID" value="JAH69457.1"/>
    <property type="molecule type" value="Transcribed_RNA"/>
</dbReference>
<evidence type="ECO:0000313" key="1">
    <source>
        <dbReference type="EMBL" id="JAH69457.1"/>
    </source>
</evidence>
<dbReference type="AlphaFoldDB" id="A0A0E9UUH0"/>